<dbReference type="AlphaFoldDB" id="A0AAN9BZX8"/>
<sequence length="285" mass="32002">MDAARPSRKRKRIANPVKQTTETVSVKTTACDKSQAKGPHEASQSKQNKVTFTTALEQRELEEFAASDRGKAATEVTIQAECSDENSPKIDFGVVSFANLESLNLRCQAVKALNFQGNNYPKLKHLRMDSLLDEVQSVNFDLPLLETISFQFVNVNDPRGFGKSLSRSPRLKTFSSYKLYGLLMGSKFHTLALPRCEVLDFHRAEGLLRLKLWAPKLKTLNLQSCHELEKVVILDRKPQGYTGEDYEVDGEPTPYTVNIDNVCERPAGNVLTHTRCVRVLGKPFD</sequence>
<dbReference type="InterPro" id="IPR032675">
    <property type="entry name" value="LRR_dom_sf"/>
</dbReference>
<evidence type="ECO:0000256" key="1">
    <source>
        <dbReference type="SAM" id="MobiDB-lite"/>
    </source>
</evidence>
<comment type="caution">
    <text evidence="2">The sequence shown here is derived from an EMBL/GenBank/DDBJ whole genome shotgun (WGS) entry which is preliminary data.</text>
</comment>
<dbReference type="Proteomes" id="UP001374579">
    <property type="component" value="Unassembled WGS sequence"/>
</dbReference>
<feature type="compositionally biased region" description="Polar residues" evidence="1">
    <location>
        <begin position="17"/>
        <end position="32"/>
    </location>
</feature>
<gene>
    <name evidence="2" type="ORF">V1264_000734</name>
</gene>
<evidence type="ECO:0000313" key="2">
    <source>
        <dbReference type="EMBL" id="KAK7114726.1"/>
    </source>
</evidence>
<protein>
    <submittedName>
        <fullName evidence="2">Uncharacterized protein</fullName>
    </submittedName>
</protein>
<dbReference type="Gene3D" id="3.80.10.10">
    <property type="entry name" value="Ribonuclease Inhibitor"/>
    <property type="match status" value="1"/>
</dbReference>
<name>A0AAN9BZX8_9CAEN</name>
<feature type="region of interest" description="Disordered" evidence="1">
    <location>
        <begin position="1"/>
        <end position="50"/>
    </location>
</feature>
<reference evidence="2 3" key="1">
    <citation type="submission" date="2024-02" db="EMBL/GenBank/DDBJ databases">
        <title>Chromosome-scale genome assembly of the rough periwinkle Littorina saxatilis.</title>
        <authorList>
            <person name="De Jode A."/>
            <person name="Faria R."/>
            <person name="Formenti G."/>
            <person name="Sims Y."/>
            <person name="Smith T.P."/>
            <person name="Tracey A."/>
            <person name="Wood J.M.D."/>
            <person name="Zagrodzka Z.B."/>
            <person name="Johannesson K."/>
            <person name="Butlin R.K."/>
            <person name="Leder E.H."/>
        </authorList>
    </citation>
    <scope>NUCLEOTIDE SEQUENCE [LARGE SCALE GENOMIC DNA]</scope>
    <source>
        <strain evidence="2">Snail1</strain>
        <tissue evidence="2">Muscle</tissue>
    </source>
</reference>
<accession>A0AAN9BZX8</accession>
<feature type="compositionally biased region" description="Basic residues" evidence="1">
    <location>
        <begin position="1"/>
        <end position="13"/>
    </location>
</feature>
<proteinExistence type="predicted"/>
<keyword evidence="3" id="KW-1185">Reference proteome</keyword>
<dbReference type="EMBL" id="JBAMIC010000001">
    <property type="protein sequence ID" value="KAK7114726.1"/>
    <property type="molecule type" value="Genomic_DNA"/>
</dbReference>
<organism evidence="2 3">
    <name type="scientific">Littorina saxatilis</name>
    <dbReference type="NCBI Taxonomy" id="31220"/>
    <lineage>
        <taxon>Eukaryota</taxon>
        <taxon>Metazoa</taxon>
        <taxon>Spiralia</taxon>
        <taxon>Lophotrochozoa</taxon>
        <taxon>Mollusca</taxon>
        <taxon>Gastropoda</taxon>
        <taxon>Caenogastropoda</taxon>
        <taxon>Littorinimorpha</taxon>
        <taxon>Littorinoidea</taxon>
        <taxon>Littorinidae</taxon>
        <taxon>Littorina</taxon>
    </lineage>
</organism>
<evidence type="ECO:0000313" key="3">
    <source>
        <dbReference type="Proteomes" id="UP001374579"/>
    </source>
</evidence>